<proteinExistence type="predicted"/>
<gene>
    <name evidence="3" type="ORF">AAGT95_20550</name>
</gene>
<dbReference type="EC" id="3.1.3.-" evidence="3"/>
<dbReference type="PANTHER" id="PTHR48100:SF1">
    <property type="entry name" value="HISTIDINE PHOSPHATASE FAMILY PROTEIN-RELATED"/>
    <property type="match status" value="1"/>
</dbReference>
<dbReference type="GO" id="GO:0016787">
    <property type="term" value="F:hydrolase activity"/>
    <property type="evidence" value="ECO:0007669"/>
    <property type="project" value="UniProtKB-KW"/>
</dbReference>
<organism evidence="3 4">
    <name type="scientific">Salinicola lusitanus</name>
    <dbReference type="NCBI Taxonomy" id="1949085"/>
    <lineage>
        <taxon>Bacteria</taxon>
        <taxon>Pseudomonadati</taxon>
        <taxon>Pseudomonadota</taxon>
        <taxon>Gammaproteobacteria</taxon>
        <taxon>Oceanospirillales</taxon>
        <taxon>Halomonadaceae</taxon>
        <taxon>Salinicola</taxon>
    </lineage>
</organism>
<dbReference type="Pfam" id="PF00300">
    <property type="entry name" value="His_Phos_1"/>
    <property type="match status" value="1"/>
</dbReference>
<dbReference type="RefSeq" id="WP_342594984.1">
    <property type="nucleotide sequence ID" value="NZ_CP151919.1"/>
</dbReference>
<evidence type="ECO:0000313" key="4">
    <source>
        <dbReference type="Proteomes" id="UP001453229"/>
    </source>
</evidence>
<dbReference type="EMBL" id="CP151919">
    <property type="protein sequence ID" value="XAD54184.1"/>
    <property type="molecule type" value="Genomic_DNA"/>
</dbReference>
<sequence length="199" mass="22003">MHLYVVRHGETWANAEQRYLGALDPELTVLGRQQAEALGGRLPEALDVIIVSPKLRARETAMILNEERGLPVEIMDCFRERSVGVFEGLTQAEARERYPGLWARNITRQWDAAPDGGESIHEIVARVRGGLSELASRYPTNNILLVAHGVVAKVIRALSKGDFSDFYDWKLSNGSMLALENFSMTVSDTDALGISLPPS</sequence>
<protein>
    <submittedName>
        <fullName evidence="3">Histidine phosphatase family protein</fullName>
        <ecNumber evidence="3">3.1.3.-</ecNumber>
    </submittedName>
</protein>
<dbReference type="PANTHER" id="PTHR48100">
    <property type="entry name" value="BROAD-SPECIFICITY PHOSPHATASE YOR283W-RELATED"/>
    <property type="match status" value="1"/>
</dbReference>
<dbReference type="CDD" id="cd07067">
    <property type="entry name" value="HP_PGM_like"/>
    <property type="match status" value="1"/>
</dbReference>
<keyword evidence="2" id="KW-0413">Isomerase</keyword>
<dbReference type="SUPFAM" id="SSF53254">
    <property type="entry name" value="Phosphoglycerate mutase-like"/>
    <property type="match status" value="1"/>
</dbReference>
<dbReference type="InterPro" id="IPR029033">
    <property type="entry name" value="His_PPase_superfam"/>
</dbReference>
<evidence type="ECO:0000256" key="1">
    <source>
        <dbReference type="ARBA" id="ARBA00023152"/>
    </source>
</evidence>
<keyword evidence="3" id="KW-0378">Hydrolase</keyword>
<name>A0ABZ3CSP5_9GAMM</name>
<dbReference type="InterPro" id="IPR050275">
    <property type="entry name" value="PGM_Phosphatase"/>
</dbReference>
<dbReference type="Proteomes" id="UP001453229">
    <property type="component" value="Chromosome"/>
</dbReference>
<dbReference type="SMART" id="SM00855">
    <property type="entry name" value="PGAM"/>
    <property type="match status" value="1"/>
</dbReference>
<dbReference type="Gene3D" id="3.40.50.1240">
    <property type="entry name" value="Phosphoglycerate mutase-like"/>
    <property type="match status" value="1"/>
</dbReference>
<dbReference type="InterPro" id="IPR013078">
    <property type="entry name" value="His_Pase_superF_clade-1"/>
</dbReference>
<dbReference type="PROSITE" id="PS00175">
    <property type="entry name" value="PG_MUTASE"/>
    <property type="match status" value="1"/>
</dbReference>
<keyword evidence="1" id="KW-0324">Glycolysis</keyword>
<evidence type="ECO:0000313" key="3">
    <source>
        <dbReference type="EMBL" id="XAD54184.1"/>
    </source>
</evidence>
<dbReference type="InterPro" id="IPR001345">
    <property type="entry name" value="PG/BPGM_mutase_AS"/>
</dbReference>
<accession>A0ABZ3CSP5</accession>
<evidence type="ECO:0000256" key="2">
    <source>
        <dbReference type="ARBA" id="ARBA00023235"/>
    </source>
</evidence>
<reference evidence="3 4" key="1">
    <citation type="submission" date="2024-04" db="EMBL/GenBank/DDBJ databases">
        <title>Salinicola lusitanus LLJ914,a marine bacterium isolated from the Okinawa Trough.</title>
        <authorList>
            <person name="Li J."/>
        </authorList>
    </citation>
    <scope>NUCLEOTIDE SEQUENCE [LARGE SCALE GENOMIC DNA]</scope>
    <source>
        <strain evidence="3 4">LLJ914</strain>
    </source>
</reference>
<keyword evidence="4" id="KW-1185">Reference proteome</keyword>